<accession>A0ABV8V4V4</accession>
<dbReference type="EMBL" id="JBHSCX010000013">
    <property type="protein sequence ID" value="MFC4362944.1"/>
    <property type="molecule type" value="Genomic_DNA"/>
</dbReference>
<name>A0ABV8V4V4_9GAMM</name>
<comment type="caution">
    <text evidence="2">The sequence shown here is derived from an EMBL/GenBank/DDBJ whole genome shotgun (WGS) entry which is preliminary data.</text>
</comment>
<organism evidence="2 3">
    <name type="scientific">Simiduia curdlanivorans</name>
    <dbReference type="NCBI Taxonomy" id="1492769"/>
    <lineage>
        <taxon>Bacteria</taxon>
        <taxon>Pseudomonadati</taxon>
        <taxon>Pseudomonadota</taxon>
        <taxon>Gammaproteobacteria</taxon>
        <taxon>Cellvibrionales</taxon>
        <taxon>Cellvibrionaceae</taxon>
        <taxon>Simiduia</taxon>
    </lineage>
</organism>
<feature type="transmembrane region" description="Helical" evidence="1">
    <location>
        <begin position="34"/>
        <end position="52"/>
    </location>
</feature>
<keyword evidence="3" id="KW-1185">Reference proteome</keyword>
<feature type="transmembrane region" description="Helical" evidence="1">
    <location>
        <begin position="64"/>
        <end position="83"/>
    </location>
</feature>
<keyword evidence="1" id="KW-0472">Membrane</keyword>
<evidence type="ECO:0000313" key="2">
    <source>
        <dbReference type="EMBL" id="MFC4362944.1"/>
    </source>
</evidence>
<proteinExistence type="predicted"/>
<keyword evidence="1" id="KW-1133">Transmembrane helix</keyword>
<keyword evidence="1" id="KW-0812">Transmembrane</keyword>
<evidence type="ECO:0000313" key="3">
    <source>
        <dbReference type="Proteomes" id="UP001595840"/>
    </source>
</evidence>
<evidence type="ECO:0000256" key="1">
    <source>
        <dbReference type="SAM" id="Phobius"/>
    </source>
</evidence>
<dbReference type="Proteomes" id="UP001595840">
    <property type="component" value="Unassembled WGS sequence"/>
</dbReference>
<protein>
    <submittedName>
        <fullName evidence="2">YcxB family protein</fullName>
    </submittedName>
</protein>
<dbReference type="RefSeq" id="WP_290264923.1">
    <property type="nucleotide sequence ID" value="NZ_JAUFQG010000006.1"/>
</dbReference>
<sequence length="180" mass="20827">MIREFTVSADDFRTYSRFAFLRLSNRKAKGVRSFAVNFVVWFVVAIVFFTIFQFDDFSLSKFHWPSGLAMAFPFVIFVFAYINNLKEIERKSMPNEDGLMLGKRKIEFNESGITDSNRFGVSVYKWEALQGVEQYQGNVYLSLDTMLAQIFPASSFESSVDRESFVEYINTCMINHSNPA</sequence>
<gene>
    <name evidence="2" type="ORF">ACFOX3_11575</name>
</gene>
<reference evidence="3" key="1">
    <citation type="journal article" date="2019" name="Int. J. Syst. Evol. Microbiol.">
        <title>The Global Catalogue of Microorganisms (GCM) 10K type strain sequencing project: providing services to taxonomists for standard genome sequencing and annotation.</title>
        <authorList>
            <consortium name="The Broad Institute Genomics Platform"/>
            <consortium name="The Broad Institute Genome Sequencing Center for Infectious Disease"/>
            <person name="Wu L."/>
            <person name="Ma J."/>
        </authorList>
    </citation>
    <scope>NUCLEOTIDE SEQUENCE [LARGE SCALE GENOMIC DNA]</scope>
    <source>
        <strain evidence="3">CECT 8570</strain>
    </source>
</reference>